<proteinExistence type="predicted"/>
<dbReference type="InterPro" id="IPR016181">
    <property type="entry name" value="Acyl_CoA_acyltransferase"/>
</dbReference>
<dbReference type="SUPFAM" id="SSF55729">
    <property type="entry name" value="Acyl-CoA N-acyltransferases (Nat)"/>
    <property type="match status" value="1"/>
</dbReference>
<comment type="caution">
    <text evidence="4">The sequence shown here is derived from an EMBL/GenBank/DDBJ whole genome shotgun (WGS) entry which is preliminary data.</text>
</comment>
<reference evidence="4 5" key="1">
    <citation type="submission" date="2016-11" db="EMBL/GenBank/DDBJ databases">
        <title>Draft Genome Sequences of Nine Cyanobacterial Strains from Diverse Habitats.</title>
        <authorList>
            <person name="Zhu T."/>
            <person name="Hou S."/>
            <person name="Lu X."/>
            <person name="Hess W.R."/>
        </authorList>
    </citation>
    <scope>NUCLEOTIDE SEQUENCE [LARGE SCALE GENOMIC DNA]</scope>
    <source>
        <strain evidence="4 5">IAM M-71</strain>
    </source>
</reference>
<dbReference type="Proteomes" id="UP000185860">
    <property type="component" value="Unassembled WGS sequence"/>
</dbReference>
<dbReference type="InterPro" id="IPR000182">
    <property type="entry name" value="GNAT_dom"/>
</dbReference>
<evidence type="ECO:0000313" key="4">
    <source>
        <dbReference type="EMBL" id="OKH40363.1"/>
    </source>
</evidence>
<dbReference type="GO" id="GO:0016747">
    <property type="term" value="F:acyltransferase activity, transferring groups other than amino-acyl groups"/>
    <property type="evidence" value="ECO:0007669"/>
    <property type="project" value="InterPro"/>
</dbReference>
<dbReference type="RefSeq" id="WP_073591743.1">
    <property type="nucleotide sequence ID" value="NZ_MRCE01000002.1"/>
</dbReference>
<dbReference type="Gene3D" id="3.40.630.30">
    <property type="match status" value="1"/>
</dbReference>
<dbReference type="EMBL" id="MRCE01000002">
    <property type="protein sequence ID" value="OKH40363.1"/>
    <property type="molecule type" value="Genomic_DNA"/>
</dbReference>
<dbReference type="PROSITE" id="PS51186">
    <property type="entry name" value="GNAT"/>
    <property type="match status" value="1"/>
</dbReference>
<dbReference type="InterPro" id="IPR050832">
    <property type="entry name" value="Bact_Acetyltransf"/>
</dbReference>
<dbReference type="STRING" id="454136.NIES2119_01690"/>
<organism evidence="4 5">
    <name type="scientific">[Phormidium ambiguum] IAM M-71</name>
    <dbReference type="NCBI Taxonomy" id="454136"/>
    <lineage>
        <taxon>Bacteria</taxon>
        <taxon>Bacillati</taxon>
        <taxon>Cyanobacteriota</taxon>
        <taxon>Cyanophyceae</taxon>
        <taxon>Oscillatoriophycideae</taxon>
        <taxon>Aerosakkonematales</taxon>
        <taxon>Aerosakkonemataceae</taxon>
        <taxon>Floridanema</taxon>
    </lineage>
</organism>
<dbReference type="Pfam" id="PF13673">
    <property type="entry name" value="Acetyltransf_10"/>
    <property type="match status" value="1"/>
</dbReference>
<dbReference type="PANTHER" id="PTHR43877">
    <property type="entry name" value="AMINOALKYLPHOSPHONATE N-ACETYLTRANSFERASE-RELATED-RELATED"/>
    <property type="match status" value="1"/>
</dbReference>
<accession>A0A1U7ISG7</accession>
<protein>
    <recommendedName>
        <fullName evidence="3">N-acetyltransferase domain-containing protein</fullName>
    </recommendedName>
</protein>
<dbReference type="CDD" id="cd04301">
    <property type="entry name" value="NAT_SF"/>
    <property type="match status" value="1"/>
</dbReference>
<keyword evidence="2" id="KW-0012">Acyltransferase</keyword>
<evidence type="ECO:0000256" key="2">
    <source>
        <dbReference type="ARBA" id="ARBA00023315"/>
    </source>
</evidence>
<name>A0A1U7ISG7_9CYAN</name>
<feature type="domain" description="N-acetyltransferase" evidence="3">
    <location>
        <begin position="8"/>
        <end position="148"/>
    </location>
</feature>
<keyword evidence="1" id="KW-0808">Transferase</keyword>
<sequence>MKIAEQEIVIRLVANEAELSQVFYLRWLVLRKPLGMELGTEQDQYEGNSFQFVAVFGDRIIGAARLRKESENLGIISFVAVLSEFRHQGIGTKVMEKLMEKAQQEKLQVVKLKSRITAVEFYKKIGFSEQGEFFDYLTIPHITMEIKL</sequence>
<gene>
    <name evidence="4" type="ORF">NIES2119_01690</name>
</gene>
<evidence type="ECO:0000259" key="3">
    <source>
        <dbReference type="PROSITE" id="PS51186"/>
    </source>
</evidence>
<dbReference type="AlphaFoldDB" id="A0A1U7ISG7"/>
<evidence type="ECO:0000256" key="1">
    <source>
        <dbReference type="ARBA" id="ARBA00022679"/>
    </source>
</evidence>
<evidence type="ECO:0000313" key="5">
    <source>
        <dbReference type="Proteomes" id="UP000185860"/>
    </source>
</evidence>
<dbReference type="OrthoDB" id="9796171at2"/>